<dbReference type="EMBL" id="CP030941">
    <property type="protein sequence ID" value="UUP15786.1"/>
    <property type="molecule type" value="Genomic_DNA"/>
</dbReference>
<evidence type="ECO:0000256" key="1">
    <source>
        <dbReference type="SAM" id="MobiDB-lite"/>
    </source>
</evidence>
<dbReference type="Proteomes" id="UP001342418">
    <property type="component" value="Chromosome"/>
</dbReference>
<protein>
    <submittedName>
        <fullName evidence="2">Uncharacterized protein</fullName>
    </submittedName>
</protein>
<keyword evidence="3" id="KW-1185">Reference proteome</keyword>
<feature type="region of interest" description="Disordered" evidence="1">
    <location>
        <begin position="172"/>
        <end position="191"/>
    </location>
</feature>
<proteinExistence type="predicted"/>
<gene>
    <name evidence="2" type="ORF">NTH_00225</name>
</gene>
<name>A0ABY5MF64_9HYPH</name>
<sequence>MDGTAAIERNRVALKRIVASLVAMAGPVVGPHSEARAGPELVEGEPRTLPRHLWRAILRLLRPAEAAARRLIIAAARGLVVSLPPPRKAKPKPASSAPLLRSLGLAVMMSPADRARAAAAARRAAAPARQRALSLPLFDPLRHRPRPELVEGAKGSKGQNAPARAVPRILFPGLAEPSPLPPPPSRDDPVSAARLGRRLAAIAAALDDLPGQAARFARWKARRDLGLTRRISPLRPGRPTGRRLPRFDPSARRPRKIREVDEILAHAHSLALYALESPDTS</sequence>
<organism evidence="2 3">
    <name type="scientific">Nitratireductor thuwali</name>
    <dbReference type="NCBI Taxonomy" id="2267699"/>
    <lineage>
        <taxon>Bacteria</taxon>
        <taxon>Pseudomonadati</taxon>
        <taxon>Pseudomonadota</taxon>
        <taxon>Alphaproteobacteria</taxon>
        <taxon>Hyphomicrobiales</taxon>
        <taxon>Phyllobacteriaceae</taxon>
        <taxon>Nitratireductor</taxon>
    </lineage>
</organism>
<reference evidence="2 3" key="1">
    <citation type="submission" date="2018-07" db="EMBL/GenBank/DDBJ databases">
        <title>Genome sequence of Nitratireductor thuwali#1536.</title>
        <authorList>
            <person name="Michoud G."/>
            <person name="Merlino G."/>
            <person name="Sefrji F.O."/>
            <person name="Daffonchio D."/>
        </authorList>
    </citation>
    <scope>NUCLEOTIDE SEQUENCE [LARGE SCALE GENOMIC DNA]</scope>
    <source>
        <strain evidence="3">Nit1536</strain>
    </source>
</reference>
<evidence type="ECO:0000313" key="3">
    <source>
        <dbReference type="Proteomes" id="UP001342418"/>
    </source>
</evidence>
<dbReference type="RefSeq" id="WP_338528271.1">
    <property type="nucleotide sequence ID" value="NZ_CP030941.1"/>
</dbReference>
<evidence type="ECO:0000313" key="2">
    <source>
        <dbReference type="EMBL" id="UUP15786.1"/>
    </source>
</evidence>
<accession>A0ABY5MF64</accession>